<dbReference type="AlphaFoldDB" id="A0A1M5S2R2"/>
<proteinExistence type="predicted"/>
<reference evidence="2 3" key="1">
    <citation type="submission" date="2016-11" db="EMBL/GenBank/DDBJ databases">
        <authorList>
            <person name="Jaros S."/>
            <person name="Januszkiewicz K."/>
            <person name="Wedrychowicz H."/>
        </authorList>
    </citation>
    <scope>NUCLEOTIDE SEQUENCE [LARGE SCALE GENOMIC DNA]</scope>
    <source>
        <strain evidence="2 3">CGMCC 1.7049</strain>
    </source>
</reference>
<dbReference type="RefSeq" id="WP_245793321.1">
    <property type="nucleotide sequence ID" value="NZ_FQWZ01000009.1"/>
</dbReference>
<dbReference type="Pfam" id="PF06980">
    <property type="entry name" value="DUF1302"/>
    <property type="match status" value="1"/>
</dbReference>
<dbReference type="InterPro" id="IPR010727">
    <property type="entry name" value="DUF1302"/>
</dbReference>
<name>A0A1M5S2R2_9GAMM</name>
<evidence type="ECO:0008006" key="4">
    <source>
        <dbReference type="Google" id="ProtNLM"/>
    </source>
</evidence>
<feature type="chain" id="PRO_5012319156" description="DUF1302 domain-containing protein" evidence="1">
    <location>
        <begin position="28"/>
        <end position="841"/>
    </location>
</feature>
<dbReference type="STRING" id="490188.SAMN04488068_3306"/>
<organism evidence="2 3">
    <name type="scientific">Hydrocarboniphaga daqingensis</name>
    <dbReference type="NCBI Taxonomy" id="490188"/>
    <lineage>
        <taxon>Bacteria</taxon>
        <taxon>Pseudomonadati</taxon>
        <taxon>Pseudomonadota</taxon>
        <taxon>Gammaproteobacteria</taxon>
        <taxon>Nevskiales</taxon>
        <taxon>Nevskiaceae</taxon>
        <taxon>Hydrocarboniphaga</taxon>
    </lineage>
</organism>
<feature type="signal peptide" evidence="1">
    <location>
        <begin position="1"/>
        <end position="27"/>
    </location>
</feature>
<evidence type="ECO:0000313" key="3">
    <source>
        <dbReference type="Proteomes" id="UP000199758"/>
    </source>
</evidence>
<gene>
    <name evidence="2" type="ORF">SAMN04488068_3306</name>
</gene>
<protein>
    <recommendedName>
        <fullName evidence="4">DUF1302 domain-containing protein</fullName>
    </recommendedName>
</protein>
<sequence length="841" mass="91061">MKRMTTVVYKAVAGLSMALLLGHGAQAVELELPSIGGNAVDGVLNSTFTAGVGIRMEKPSDDLIGKGNLDPTVCANPFQGCQGLFREQSAPARRIANARGAAGMNGDDGNLNYRQYDVFQAPLKLDSDLTLRWDEFGFFGRVLAFYDVVNNDFNQRHANRITPENADRVARNGTFIPVPLLQSTIGALPPALQQFVGGIPIAAGRYYGGAEAARTRRDDGETLRQIGTDIQALEAYFFGNFEIFGHSATFKLGRQIVNWGESTLLALNSVSNANPVNANNVFRVGTLTEEAFTPIGMAFGSVQLTDALVVEGYYQLEWKNLEAPAPGSYFSTLDIGTNGAGQTLNLSFGGSAEDPDCLGKLLDNPLSQITPTCVTINRVKDLEPRTGGQYGISLQYYAENLNNGTQLNFYYQNYHSRIPYLSLFSSFPSCARAEGNPMGIDATDLLSFVMTCPDLPLLNGNETTATSDAVPFQTARFALDYPEDIHMFGVSFSSNFGDYSMQGEIAYRPNKPMQVDGHDLTFAAFGPTLTNCNSAAAGCAGSLVGIGYPEESAPTGLYGSSDFIPAAGQTGYRDTVDLIVGHVPGSARAFPNYVIPYRGGVAGQNAPCFPKPGTAEDAAYGFDRFEHPYYEYDRSSPCYIRGYERFHDLNFNLGATRVYAATENPIGADQVIVLYEAGAEYVPNLPAYDELVLQGPLTDQFAPTAGADGTGADGSRRACGGASNCSIGPDGVRFNPSQQSSRAFPTSFSYGYRIISQISYESVLPSISLRPLLIWRQDLGGISPGPAGNFVRGRKEFDSLIEIRYRADLSLNVGYTWFWGGGVYNTLADRDFAQMFVKYQF</sequence>
<keyword evidence="1" id="KW-0732">Signal</keyword>
<dbReference type="EMBL" id="FQWZ01000009">
    <property type="protein sequence ID" value="SHH32932.1"/>
    <property type="molecule type" value="Genomic_DNA"/>
</dbReference>
<evidence type="ECO:0000313" key="2">
    <source>
        <dbReference type="EMBL" id="SHH32932.1"/>
    </source>
</evidence>
<dbReference type="Proteomes" id="UP000199758">
    <property type="component" value="Unassembled WGS sequence"/>
</dbReference>
<evidence type="ECO:0000256" key="1">
    <source>
        <dbReference type="SAM" id="SignalP"/>
    </source>
</evidence>
<keyword evidence="3" id="KW-1185">Reference proteome</keyword>
<accession>A0A1M5S2R2</accession>